<evidence type="ECO:0000256" key="3">
    <source>
        <dbReference type="ARBA" id="ARBA00023015"/>
    </source>
</evidence>
<dbReference type="Proteomes" id="UP000761534">
    <property type="component" value="Unassembled WGS sequence"/>
</dbReference>
<reference evidence="8" key="1">
    <citation type="journal article" date="2019" name="G3 (Bethesda)">
        <title>Genome Assemblies of Two Rare Opportunistic Yeast Pathogens: Diutina rugosa (syn. Candida rugosa) and Trichomonascus ciferrii (syn. Candida ciferrii).</title>
        <authorList>
            <person name="Mixao V."/>
            <person name="Saus E."/>
            <person name="Hansen A.P."/>
            <person name="Lass-Florl C."/>
            <person name="Gabaldon T."/>
        </authorList>
    </citation>
    <scope>NUCLEOTIDE SEQUENCE</scope>
    <source>
        <strain evidence="8">CBS 4856</strain>
    </source>
</reference>
<dbReference type="AlphaFoldDB" id="A0A642UQK2"/>
<feature type="domain" description="Zn(2)-C6 fungal-type" evidence="7">
    <location>
        <begin position="6"/>
        <end position="39"/>
    </location>
</feature>
<gene>
    <name evidence="8" type="ORF">TRICI_005703</name>
</gene>
<dbReference type="InterPro" id="IPR050815">
    <property type="entry name" value="TF_fung"/>
</dbReference>
<name>A0A642UQK2_9ASCO</name>
<evidence type="ECO:0000256" key="1">
    <source>
        <dbReference type="ARBA" id="ARBA00004123"/>
    </source>
</evidence>
<keyword evidence="2" id="KW-0479">Metal-binding</keyword>
<dbReference type="GO" id="GO:0003677">
    <property type="term" value="F:DNA binding"/>
    <property type="evidence" value="ECO:0007669"/>
    <property type="project" value="InterPro"/>
</dbReference>
<evidence type="ECO:0000256" key="2">
    <source>
        <dbReference type="ARBA" id="ARBA00022723"/>
    </source>
</evidence>
<dbReference type="PANTHER" id="PTHR47338">
    <property type="entry name" value="ZN(II)2CYS6 TRANSCRIPTION FACTOR (EUROFUNG)-RELATED"/>
    <property type="match status" value="1"/>
</dbReference>
<dbReference type="Pfam" id="PF04082">
    <property type="entry name" value="Fungal_trans"/>
    <property type="match status" value="1"/>
</dbReference>
<keyword evidence="4" id="KW-0804">Transcription</keyword>
<keyword evidence="9" id="KW-1185">Reference proteome</keyword>
<dbReference type="GO" id="GO:0008270">
    <property type="term" value="F:zinc ion binding"/>
    <property type="evidence" value="ECO:0007669"/>
    <property type="project" value="InterPro"/>
</dbReference>
<accession>A0A642UQK2</accession>
<dbReference type="Pfam" id="PF00172">
    <property type="entry name" value="Zn_clus"/>
    <property type="match status" value="1"/>
</dbReference>
<dbReference type="InterPro" id="IPR007219">
    <property type="entry name" value="XnlR_reg_dom"/>
</dbReference>
<dbReference type="SUPFAM" id="SSF57701">
    <property type="entry name" value="Zn2/Cys6 DNA-binding domain"/>
    <property type="match status" value="1"/>
</dbReference>
<dbReference type="OrthoDB" id="39175at2759"/>
<dbReference type="CDD" id="cd12148">
    <property type="entry name" value="fungal_TF_MHR"/>
    <property type="match status" value="1"/>
</dbReference>
<comment type="caution">
    <text evidence="8">The sequence shown here is derived from an EMBL/GenBank/DDBJ whole genome shotgun (WGS) entry which is preliminary data.</text>
</comment>
<organism evidence="8 9">
    <name type="scientific">Trichomonascus ciferrii</name>
    <dbReference type="NCBI Taxonomy" id="44093"/>
    <lineage>
        <taxon>Eukaryota</taxon>
        <taxon>Fungi</taxon>
        <taxon>Dikarya</taxon>
        <taxon>Ascomycota</taxon>
        <taxon>Saccharomycotina</taxon>
        <taxon>Dipodascomycetes</taxon>
        <taxon>Dipodascales</taxon>
        <taxon>Trichomonascaceae</taxon>
        <taxon>Trichomonascus</taxon>
        <taxon>Trichomonascus ciferrii complex</taxon>
    </lineage>
</organism>
<keyword evidence="3" id="KW-0805">Transcription regulation</keyword>
<protein>
    <recommendedName>
        <fullName evidence="7">Zn(2)-C6 fungal-type domain-containing protein</fullName>
    </recommendedName>
</protein>
<evidence type="ECO:0000256" key="5">
    <source>
        <dbReference type="ARBA" id="ARBA00023242"/>
    </source>
</evidence>
<dbReference type="SMART" id="SM00906">
    <property type="entry name" value="Fungal_trans"/>
    <property type="match status" value="1"/>
</dbReference>
<dbReference type="PROSITE" id="PS50048">
    <property type="entry name" value="ZN2_CY6_FUNGAL_2"/>
    <property type="match status" value="1"/>
</dbReference>
<dbReference type="EMBL" id="SWFS01000441">
    <property type="protein sequence ID" value="KAA8903413.1"/>
    <property type="molecule type" value="Genomic_DNA"/>
</dbReference>
<dbReference type="Gene3D" id="4.10.240.10">
    <property type="entry name" value="Zn(2)-C6 fungal-type DNA-binding domain"/>
    <property type="match status" value="1"/>
</dbReference>
<feature type="compositionally biased region" description="Polar residues" evidence="6">
    <location>
        <begin position="583"/>
        <end position="594"/>
    </location>
</feature>
<dbReference type="GO" id="GO:0000981">
    <property type="term" value="F:DNA-binding transcription factor activity, RNA polymerase II-specific"/>
    <property type="evidence" value="ECO:0007669"/>
    <property type="project" value="InterPro"/>
</dbReference>
<dbReference type="CDD" id="cd00067">
    <property type="entry name" value="GAL4"/>
    <property type="match status" value="1"/>
</dbReference>
<dbReference type="GO" id="GO:0006351">
    <property type="term" value="P:DNA-templated transcription"/>
    <property type="evidence" value="ECO:0007669"/>
    <property type="project" value="InterPro"/>
</dbReference>
<dbReference type="GO" id="GO:0005634">
    <property type="term" value="C:nucleus"/>
    <property type="evidence" value="ECO:0007669"/>
    <property type="project" value="UniProtKB-SubCell"/>
</dbReference>
<evidence type="ECO:0000259" key="7">
    <source>
        <dbReference type="PROSITE" id="PS50048"/>
    </source>
</evidence>
<keyword evidence="5" id="KW-0539">Nucleus</keyword>
<dbReference type="SMART" id="SM00066">
    <property type="entry name" value="GAL4"/>
    <property type="match status" value="1"/>
</dbReference>
<dbReference type="PROSITE" id="PS00463">
    <property type="entry name" value="ZN2_CY6_FUNGAL_1"/>
    <property type="match status" value="1"/>
</dbReference>
<dbReference type="VEuPathDB" id="FungiDB:TRICI_005703"/>
<evidence type="ECO:0000313" key="8">
    <source>
        <dbReference type="EMBL" id="KAA8903413.1"/>
    </source>
</evidence>
<dbReference type="InterPro" id="IPR036864">
    <property type="entry name" value="Zn2-C6_fun-type_DNA-bd_sf"/>
</dbReference>
<feature type="region of interest" description="Disordered" evidence="6">
    <location>
        <begin position="571"/>
        <end position="594"/>
    </location>
</feature>
<evidence type="ECO:0000256" key="6">
    <source>
        <dbReference type="SAM" id="MobiDB-lite"/>
    </source>
</evidence>
<comment type="subcellular location">
    <subcellularLocation>
        <location evidence="1">Nucleus</location>
    </subcellularLocation>
</comment>
<evidence type="ECO:0000313" key="9">
    <source>
        <dbReference type="Proteomes" id="UP000761534"/>
    </source>
</evidence>
<dbReference type="PANTHER" id="PTHR47338:SF5">
    <property type="entry name" value="ZN(II)2CYS6 TRANSCRIPTION FACTOR (EUROFUNG)"/>
    <property type="match status" value="1"/>
</dbReference>
<evidence type="ECO:0000256" key="4">
    <source>
        <dbReference type="ARBA" id="ARBA00023163"/>
    </source>
</evidence>
<dbReference type="InterPro" id="IPR001138">
    <property type="entry name" value="Zn2Cys6_DnaBD"/>
</dbReference>
<proteinExistence type="predicted"/>
<sequence>MKTAVACDECRQSKVKCFNDGSAEAACRRCEGLGRKCVYNVKWKQRPSETPKSFRNVSKALLRAKPVKKAEVKCYVPERQDILDAIEAFFATQYQGIFPFIHKPTFVKFFKSPAFNPATYLEEDSKDGPDPLVLIAMLGLSARLCPPLVQKYGGFNEDDPEPFYPSKPMAGEERSPQAASKYFGWHARRMLQNEFDRPGLSRVQAFAMLSSHEWGERNAARGYMYISIASRMALVLGLGSSSDKSEPSSVSANISLEVKRRTLWGCYMMDHCISSGRNRVPSIRVDEISIPMPASEDRFLFGSSNNDEMTYHQAMEAIKMGNARLTRQLSLEGCKIIFFEIWARIAKWVGEVGGRKEAAAPWQDQSTYFAIMREINLVEMAFPAHIRFSKDNMEAHIANNTAGTYGYMHCMVYLCKIFLNREYLYLRPQTAPTGWWAELFKTLVTSADNCVELISSLNAVNQMVVAPFTGFIAFTLVGINLYMGSFPPALFRENFAPFLDPTNVLRNPLTGDFTDQFKQERYEMVSKSIEILDTWNKVWSIAHNWMALTKNLSHSFSGMPMESNEKFKDYGQWDIGDDEEPTTHNPPETISSLNNSHAADVVPDLEFLNNVDMNLLIPGWNDVMSNDLVPFTNFT</sequence>